<proteinExistence type="predicted"/>
<evidence type="ECO:0000256" key="8">
    <source>
        <dbReference type="SAM" id="Coils"/>
    </source>
</evidence>
<evidence type="ECO:0000256" key="2">
    <source>
        <dbReference type="ARBA" id="ARBA00022797"/>
    </source>
</evidence>
<dbReference type="Gene3D" id="3.40.50.300">
    <property type="entry name" value="P-loop containing nucleotide triphosphate hydrolases"/>
    <property type="match status" value="1"/>
</dbReference>
<dbReference type="InterPro" id="IPR025943">
    <property type="entry name" value="Sigma_54_int_dom_ATP-bd_2"/>
</dbReference>
<evidence type="ECO:0000256" key="5">
    <source>
        <dbReference type="ARBA" id="ARBA00023125"/>
    </source>
</evidence>
<keyword evidence="8" id="KW-0175">Coiled coil</keyword>
<dbReference type="STRING" id="177439.DP0355"/>
<dbReference type="PROSITE" id="PS50112">
    <property type="entry name" value="PAS"/>
    <property type="match status" value="1"/>
</dbReference>
<evidence type="ECO:0000256" key="3">
    <source>
        <dbReference type="ARBA" id="ARBA00022840"/>
    </source>
</evidence>
<dbReference type="FunFam" id="3.40.50.300:FF:000006">
    <property type="entry name" value="DNA-binding transcriptional regulator NtrC"/>
    <property type="match status" value="1"/>
</dbReference>
<organism evidence="12 13">
    <name type="scientific">Desulfotalea psychrophila (strain LSv54 / DSM 12343)</name>
    <dbReference type="NCBI Taxonomy" id="177439"/>
    <lineage>
        <taxon>Bacteria</taxon>
        <taxon>Pseudomonadati</taxon>
        <taxon>Thermodesulfobacteriota</taxon>
        <taxon>Desulfobulbia</taxon>
        <taxon>Desulfobulbales</taxon>
        <taxon>Desulfocapsaceae</taxon>
        <taxon>Desulfotalea</taxon>
    </lineage>
</organism>
<dbReference type="InterPro" id="IPR035965">
    <property type="entry name" value="PAS-like_dom_sf"/>
</dbReference>
<dbReference type="OrthoDB" id="9763792at2"/>
<keyword evidence="4" id="KW-0805">Transcription regulation</keyword>
<evidence type="ECO:0000256" key="4">
    <source>
        <dbReference type="ARBA" id="ARBA00023015"/>
    </source>
</evidence>
<dbReference type="InterPro" id="IPR030828">
    <property type="entry name" value="HTH_TyrR"/>
</dbReference>
<dbReference type="PROSITE" id="PS00676">
    <property type="entry name" value="SIGMA54_INTERACT_2"/>
    <property type="match status" value="1"/>
</dbReference>
<dbReference type="NCBIfam" id="TIGR00229">
    <property type="entry name" value="sensory_box"/>
    <property type="match status" value="1"/>
</dbReference>
<dbReference type="GO" id="GO:0003677">
    <property type="term" value="F:DNA binding"/>
    <property type="evidence" value="ECO:0007669"/>
    <property type="project" value="UniProtKB-KW"/>
</dbReference>
<dbReference type="SMART" id="SM00382">
    <property type="entry name" value="AAA"/>
    <property type="match status" value="1"/>
</dbReference>
<dbReference type="InterPro" id="IPR009057">
    <property type="entry name" value="Homeodomain-like_sf"/>
</dbReference>
<dbReference type="GO" id="GO:0006355">
    <property type="term" value="P:regulation of DNA-templated transcription"/>
    <property type="evidence" value="ECO:0007669"/>
    <property type="project" value="InterPro"/>
</dbReference>
<keyword evidence="2" id="KW-0058">Aromatic hydrocarbons catabolism</keyword>
<dbReference type="AlphaFoldDB" id="Q6ARE0"/>
<feature type="domain" description="PAC" evidence="11">
    <location>
        <begin position="187"/>
        <end position="238"/>
    </location>
</feature>
<dbReference type="InterPro" id="IPR002078">
    <property type="entry name" value="Sigma_54_int"/>
</dbReference>
<dbReference type="Gene3D" id="3.30.450.20">
    <property type="entry name" value="PAS domain"/>
    <property type="match status" value="1"/>
</dbReference>
<evidence type="ECO:0000256" key="7">
    <source>
        <dbReference type="ARBA" id="ARBA00029500"/>
    </source>
</evidence>
<feature type="coiled-coil region" evidence="8">
    <location>
        <begin position="222"/>
        <end position="249"/>
    </location>
</feature>
<sequence length="574" mass="63843">METINWATTFSSLEKHVAVCTCRGAQWVIERANNNFCEAFKNDKGGLEGQSFLKCCTRLDLFAVAGSLVEASEGFLVPYYHEDQVFALTWFWLDVATKTRSVFAYSMPMQHLGQDAIIEFQELDILFESMHDGVWVIDGDGITLRVNKAMERIAGVRAEDVIGKHVTAAVEMGLTTTCITLKALETKKPQTRFDDYSNGIRCLNTSTPIFDDDGRVWRVIACIRDISELEDLERKLNKAEMEAKLYRDRLRSLETPGEYLGTSLATRQLEKDVQKSANVDAPVLLLGETGTGKTMTATNIHSRSVRRDKPFVTLNCGAIPADLLEAELFGYESGAFSGASEKGKPGMFELADGGILFLDEIGELPLHMQVKILHVLDGSGYRRLGGTKLHMPNVRIVAATNQSLENLIEAGRFREDLYYRLRVIVVNIPPLRERVEDIPLLVAHFLGRANKKYGLYKSMAPEVLDALVAHPWPGNVRELRATIQLLAAMSDSDLIKITDVPGCLCIASNKESVHPLPRQSLKDAVEDLEIRLIGNALLECKSTYKAAKVLGVSQSTVVRKAQRYNITSAHSCEE</sequence>
<name>Q6ARE0_DESPS</name>
<keyword evidence="1" id="KW-0547">Nucleotide-binding</keyword>
<protein>
    <recommendedName>
        <fullName evidence="7">HTH-type transcriptional regulatory protein TyrR</fullName>
    </recommendedName>
</protein>
<evidence type="ECO:0000259" key="10">
    <source>
        <dbReference type="PROSITE" id="PS50112"/>
    </source>
</evidence>
<dbReference type="CDD" id="cd00130">
    <property type="entry name" value="PAS"/>
    <property type="match status" value="1"/>
</dbReference>
<dbReference type="GO" id="GO:0005524">
    <property type="term" value="F:ATP binding"/>
    <property type="evidence" value="ECO:0007669"/>
    <property type="project" value="UniProtKB-KW"/>
</dbReference>
<dbReference type="SUPFAM" id="SSF46689">
    <property type="entry name" value="Homeodomain-like"/>
    <property type="match status" value="1"/>
</dbReference>
<dbReference type="Pfam" id="PF25601">
    <property type="entry name" value="AAA_lid_14"/>
    <property type="match status" value="1"/>
</dbReference>
<dbReference type="RefSeq" id="WP_011187600.1">
    <property type="nucleotide sequence ID" value="NC_006138.1"/>
</dbReference>
<dbReference type="PANTHER" id="PTHR32071">
    <property type="entry name" value="TRANSCRIPTIONAL REGULATORY PROTEIN"/>
    <property type="match status" value="1"/>
</dbReference>
<dbReference type="PROSITE" id="PS50113">
    <property type="entry name" value="PAC"/>
    <property type="match status" value="1"/>
</dbReference>
<feature type="domain" description="PAS" evidence="10">
    <location>
        <begin position="119"/>
        <end position="164"/>
    </location>
</feature>
<dbReference type="SUPFAM" id="SSF52540">
    <property type="entry name" value="P-loop containing nucleoside triphosphate hydrolases"/>
    <property type="match status" value="1"/>
</dbReference>
<dbReference type="InterPro" id="IPR000014">
    <property type="entry name" value="PAS"/>
</dbReference>
<dbReference type="Gene3D" id="1.10.10.60">
    <property type="entry name" value="Homeodomain-like"/>
    <property type="match status" value="1"/>
</dbReference>
<dbReference type="InterPro" id="IPR013767">
    <property type="entry name" value="PAS_fold"/>
</dbReference>
<dbReference type="Gene3D" id="1.10.8.60">
    <property type="match status" value="1"/>
</dbReference>
<dbReference type="PROSITE" id="PS50045">
    <property type="entry name" value="SIGMA54_INTERACT_4"/>
    <property type="match status" value="1"/>
</dbReference>
<dbReference type="eggNOG" id="COG3829">
    <property type="taxonomic scope" value="Bacteria"/>
</dbReference>
<dbReference type="PROSITE" id="PS00688">
    <property type="entry name" value="SIGMA54_INTERACT_3"/>
    <property type="match status" value="1"/>
</dbReference>
<dbReference type="PANTHER" id="PTHR32071:SF57">
    <property type="entry name" value="C4-DICARBOXYLATE TRANSPORT TRANSCRIPTIONAL REGULATORY PROTEIN DCTD"/>
    <property type="match status" value="1"/>
</dbReference>
<feature type="domain" description="Sigma-54 factor interaction" evidence="9">
    <location>
        <begin position="259"/>
        <end position="488"/>
    </location>
</feature>
<evidence type="ECO:0000259" key="11">
    <source>
        <dbReference type="PROSITE" id="PS50113"/>
    </source>
</evidence>
<dbReference type="CDD" id="cd00009">
    <property type="entry name" value="AAA"/>
    <property type="match status" value="1"/>
</dbReference>
<evidence type="ECO:0000313" key="13">
    <source>
        <dbReference type="Proteomes" id="UP000000602"/>
    </source>
</evidence>
<dbReference type="InterPro" id="IPR027417">
    <property type="entry name" value="P-loop_NTPase"/>
</dbReference>
<dbReference type="HOGENOM" id="CLU_000445_8_1_7"/>
<dbReference type="Pfam" id="PF18024">
    <property type="entry name" value="HTH_50"/>
    <property type="match status" value="1"/>
</dbReference>
<keyword evidence="6" id="KW-0804">Transcription</keyword>
<dbReference type="SUPFAM" id="SSF55785">
    <property type="entry name" value="PYP-like sensor domain (PAS domain)"/>
    <property type="match status" value="1"/>
</dbReference>
<keyword evidence="13" id="KW-1185">Reference proteome</keyword>
<dbReference type="Pfam" id="PF00158">
    <property type="entry name" value="Sigma54_activat"/>
    <property type="match status" value="1"/>
</dbReference>
<dbReference type="Proteomes" id="UP000000602">
    <property type="component" value="Chromosome"/>
</dbReference>
<dbReference type="KEGG" id="dps:DP0355"/>
<dbReference type="SMART" id="SM00091">
    <property type="entry name" value="PAS"/>
    <property type="match status" value="1"/>
</dbReference>
<dbReference type="InterPro" id="IPR025944">
    <property type="entry name" value="Sigma_54_int_dom_CS"/>
</dbReference>
<evidence type="ECO:0000313" key="12">
    <source>
        <dbReference type="EMBL" id="CAG35084.1"/>
    </source>
</evidence>
<keyword evidence="3" id="KW-0067">ATP-binding</keyword>
<evidence type="ECO:0000256" key="6">
    <source>
        <dbReference type="ARBA" id="ARBA00023163"/>
    </source>
</evidence>
<dbReference type="InterPro" id="IPR000700">
    <property type="entry name" value="PAS-assoc_C"/>
</dbReference>
<accession>Q6ARE0</accession>
<evidence type="ECO:0000259" key="9">
    <source>
        <dbReference type="PROSITE" id="PS50045"/>
    </source>
</evidence>
<evidence type="ECO:0000256" key="1">
    <source>
        <dbReference type="ARBA" id="ARBA00022741"/>
    </source>
</evidence>
<dbReference type="Pfam" id="PF00989">
    <property type="entry name" value="PAS"/>
    <property type="match status" value="1"/>
</dbReference>
<dbReference type="InterPro" id="IPR058031">
    <property type="entry name" value="AAA_lid_NorR"/>
</dbReference>
<dbReference type="InterPro" id="IPR003593">
    <property type="entry name" value="AAA+_ATPase"/>
</dbReference>
<dbReference type="EMBL" id="CR522870">
    <property type="protein sequence ID" value="CAG35084.1"/>
    <property type="molecule type" value="Genomic_DNA"/>
</dbReference>
<keyword evidence="5" id="KW-0238">DNA-binding</keyword>
<gene>
    <name evidence="12" type="ordered locus">DP0355</name>
</gene>
<reference evidence="13" key="1">
    <citation type="journal article" date="2004" name="Environ. Microbiol.">
        <title>The genome of Desulfotalea psychrophila, a sulfate-reducing bacterium from permanently cold Arctic sediments.</title>
        <authorList>
            <person name="Rabus R."/>
            <person name="Ruepp A."/>
            <person name="Frickey T."/>
            <person name="Rattei T."/>
            <person name="Fartmann B."/>
            <person name="Stark M."/>
            <person name="Bauer M."/>
            <person name="Zibat A."/>
            <person name="Lombardot T."/>
            <person name="Becker I."/>
            <person name="Amann J."/>
            <person name="Gellner K."/>
            <person name="Teeling H."/>
            <person name="Leuschner W.D."/>
            <person name="Gloeckner F.-O."/>
            <person name="Lupas A.N."/>
            <person name="Amann R."/>
            <person name="Klenk H.-P."/>
        </authorList>
    </citation>
    <scope>NUCLEOTIDE SEQUENCE [LARGE SCALE GENOMIC DNA]</scope>
    <source>
        <strain evidence="13">DSM 12343 / LSv54</strain>
    </source>
</reference>